<feature type="compositionally biased region" description="Basic and acidic residues" evidence="1">
    <location>
        <begin position="1699"/>
        <end position="1710"/>
    </location>
</feature>
<dbReference type="Proteomes" id="UP000224006">
    <property type="component" value="Chromosome V"/>
</dbReference>
<feature type="compositionally biased region" description="Low complexity" evidence="1">
    <location>
        <begin position="1334"/>
        <end position="1343"/>
    </location>
</feature>
<feature type="compositionally biased region" description="Low complexity" evidence="1">
    <location>
        <begin position="1419"/>
        <end position="1429"/>
    </location>
</feature>
<feature type="compositionally biased region" description="Basic and acidic residues" evidence="1">
    <location>
        <begin position="1806"/>
        <end position="1825"/>
    </location>
</feature>
<dbReference type="OrthoDB" id="332824at2759"/>
<dbReference type="KEGG" id="bbes:BESB_061260"/>
<feature type="compositionally biased region" description="Low complexity" evidence="1">
    <location>
        <begin position="1465"/>
        <end position="1474"/>
    </location>
</feature>
<feature type="signal peptide" evidence="2">
    <location>
        <begin position="1"/>
        <end position="29"/>
    </location>
</feature>
<proteinExistence type="predicted"/>
<feature type="compositionally biased region" description="Low complexity" evidence="1">
    <location>
        <begin position="1288"/>
        <end position="1298"/>
    </location>
</feature>
<evidence type="ECO:0000256" key="1">
    <source>
        <dbReference type="SAM" id="MobiDB-lite"/>
    </source>
</evidence>
<keyword evidence="4" id="KW-1185">Reference proteome</keyword>
<evidence type="ECO:0000256" key="2">
    <source>
        <dbReference type="SAM" id="SignalP"/>
    </source>
</evidence>
<dbReference type="RefSeq" id="XP_029219248.1">
    <property type="nucleotide sequence ID" value="XM_029364540.1"/>
</dbReference>
<feature type="compositionally biased region" description="Basic and acidic residues" evidence="1">
    <location>
        <begin position="1751"/>
        <end position="1764"/>
    </location>
</feature>
<feature type="compositionally biased region" description="Basic residues" evidence="1">
    <location>
        <begin position="1377"/>
        <end position="1388"/>
    </location>
</feature>
<sequence>MHTMRRPDRFFARVLLVFIPLALIMSTEGWVSVSLAEAAHTSPASGGVRARRAQRRIKQSADAVTASDLGNELMEVVAEEAGKPVEEIIPPEGQKGFIAEMGVAAGIQITFTPSDIVRLFGASLLRRLIALTDYWKLTELPAFDRVLISRIPPGGAHQGAPSACVSVTGFDSSEATAPIIFANGLEFVQMLFMVMSTMHQASSLTDTKALLSFVPLLRTWRMVAQLSMLYYTFLAVPIGAAIRMLEEKILPSRSGDAHDEAQNRLSELKKIHTVVSGMLPSGVKAKDLTIQLDTTDALDKAIADACVESEIPLVRYGKGSAFLKNALANRSSFFQQLHRGGPHANDVVGELVHHAVTKFFEAHGHSLSVAELMKPDFWANEEEAAAMLDEILQMTNREVQAAFKLIQSRLEGQVSPQELLGDLTQEYETSEKAVKQLSSVFVNRIKEAEAAIAKFVERENAAGLCQLVRNADTEAHPWISQLIYMHAELRQFCKKSPKFCQELLECLEAEPPSFPGAMTTFEFIPVLKSITDASMEGGARVFAHSLSSELKEEAQQIEHIEHAETMEEEAKEGTAEEKAEDGESQPAASSRPPAHQPEREDEADAPAPVRSRAELSSDQKAFLADAGNFRASLRLASQAMVRMLLQTFRYFAASRDLSAGALARLATDCAVLEEGAEVMQEIEEAAARLPSGGDHAGPPKADASGPSSFLVEKQAAVPLRDEASQSAPASRFQSSFFEGLRPFRSSLFSAFSRGLPSFAASTGFLQTWAPAPSRAAAPASLAASAPAATLPAAAFLEAATAVGKRRSRKRRGKFRRKRKSKKKAKKRRPSHGDLAGAAALHDAFRYNRAAACFAVALDAGKLFKNQGWSKIESDEQSTAALVGSAQRMQSSWKNRIFSANAGARTRIAILNPLGIAAFSPSAFIKLREHVLSWFTVEVKFLFKRCSTLAGAPAHVPPSHVAESLSDFGFSDTAITLLQRLFDETCAFITDRKDLASLLVPFALTEKAEHIPDSATLDPLLTGFLRLIARNHLGLTFEKPFNSAIEAAKAVQSLGRRKYEVAKLVTALGLSTPVSHIKKSFDERGLRVWMARLEAANEQLMTGNAKQKKLLTSRIDTIKGRLSVLECLIERNSLLRPPALSACPADAGILAKGTDLEKTYQECLARDHSAPVKQKRKRRKKGEPAVGPSDADTQSAAAPESAAGHADESAVSSDASEAAANRPSVHHAPHGAAEHGAGPAHSGAGLHAPASESDEFREVSSQAHGLGARHGRAGAHPGPKAAADPRGDPAGSHGHAAAAEAHRPEGSAEHHAAESPAKSHTPDAGGAGHHEAAEGHQTAAHALAGAPGKDAQATAEPEGSETHGATAASHAAHDDHRRKSKKHRRKKSGGTKTGHQEGSAESHGAQKAHHKEAAGPRGDPAGSHGHAAAAEAHRPEGSAEHHAAESPAKSHTPDAGGAGHHEAAEGHQTAAHALAGAPGKDAQATAEPEGSETHGATAASHAAHDDHRRKSKKHRRKKSGGTKTGHQEGSAESHGAQKAHHKEAAGPRGDPAGSHGHAAAAEAHRPEGSAEHHAAESPAKSHTPDAGGAGHHEAAEGHQTAAHALAGAPGKDAQATAEPEGSETHGATAASHAAHDDHRRKSKKHRRKKSGGTKTGHHEGSAESHGAQKAHHKEAHEHSAHSGGLPESSETHGDASASYHDGHAEKHGSHEGHHKGSRFAHREPAAHDHPEGDAEAKRKAEIIEARKKRKEAKKERKRLAAERKAAMQHQSKPRGLSKKQKKRHAKKETKAEHATSKAAYALQLSQSRHDGLEHKTWEREIESHVA</sequence>
<comment type="caution">
    <text evidence="3">The sequence shown here is derived from an EMBL/GenBank/DDBJ whole genome shotgun (WGS) entry which is preliminary data.</text>
</comment>
<protein>
    <recommendedName>
        <fullName evidence="5">Trichohyalin</fullName>
    </recommendedName>
</protein>
<organism evidence="3 4">
    <name type="scientific">Besnoitia besnoiti</name>
    <name type="common">Apicomplexan protozoan</name>
    <dbReference type="NCBI Taxonomy" id="94643"/>
    <lineage>
        <taxon>Eukaryota</taxon>
        <taxon>Sar</taxon>
        <taxon>Alveolata</taxon>
        <taxon>Apicomplexa</taxon>
        <taxon>Conoidasida</taxon>
        <taxon>Coccidia</taxon>
        <taxon>Eucoccidiorida</taxon>
        <taxon>Eimeriorina</taxon>
        <taxon>Sarcocystidae</taxon>
        <taxon>Besnoitia</taxon>
    </lineage>
</organism>
<evidence type="ECO:0000313" key="4">
    <source>
        <dbReference type="Proteomes" id="UP000224006"/>
    </source>
</evidence>
<feature type="compositionally biased region" description="Basic and acidic residues" evidence="1">
    <location>
        <begin position="1561"/>
        <end position="1574"/>
    </location>
</feature>
<dbReference type="GeneID" id="40311054"/>
<evidence type="ECO:0008006" key="5">
    <source>
        <dbReference type="Google" id="ProtNLM"/>
    </source>
</evidence>
<feature type="compositionally biased region" description="Basic and acidic residues" evidence="1">
    <location>
        <begin position="1299"/>
        <end position="1312"/>
    </location>
</feature>
<reference evidence="3 4" key="1">
    <citation type="submission" date="2017-09" db="EMBL/GenBank/DDBJ databases">
        <title>Genome sequencing of Besnoitia besnoiti strain Bb-Ger1.</title>
        <authorList>
            <person name="Schares G."/>
            <person name="Venepally P."/>
            <person name="Lorenzi H.A."/>
        </authorList>
    </citation>
    <scope>NUCLEOTIDE SEQUENCE [LARGE SCALE GENOMIC DNA]</scope>
    <source>
        <strain evidence="3 4">Bb-Ger1</strain>
    </source>
</reference>
<feature type="compositionally biased region" description="Basic residues" evidence="1">
    <location>
        <begin position="1639"/>
        <end position="1650"/>
    </location>
</feature>
<feature type="compositionally biased region" description="Basic residues" evidence="1">
    <location>
        <begin position="803"/>
        <end position="829"/>
    </location>
</feature>
<feature type="compositionally biased region" description="Low complexity" evidence="1">
    <location>
        <begin position="1190"/>
        <end position="1219"/>
    </location>
</feature>
<feature type="chain" id="PRO_5012405605" description="Trichohyalin" evidence="2">
    <location>
        <begin position="30"/>
        <end position="1825"/>
    </location>
</feature>
<feature type="compositionally biased region" description="Basic residues" evidence="1">
    <location>
        <begin position="1508"/>
        <end position="1519"/>
    </location>
</feature>
<feature type="compositionally biased region" description="Low complexity" evidence="1">
    <location>
        <begin position="1596"/>
        <end position="1605"/>
    </location>
</feature>
<feature type="region of interest" description="Disordered" evidence="1">
    <location>
        <begin position="801"/>
        <end position="833"/>
    </location>
</feature>
<dbReference type="EMBL" id="NWUJ01000005">
    <property type="protein sequence ID" value="PFH35239.1"/>
    <property type="molecule type" value="Genomic_DNA"/>
</dbReference>
<feature type="compositionally biased region" description="Basic residues" evidence="1">
    <location>
        <begin position="1770"/>
        <end position="1786"/>
    </location>
</feature>
<name>A0A2A9MBI4_BESBE</name>
<evidence type="ECO:0000313" key="3">
    <source>
        <dbReference type="EMBL" id="PFH35239.1"/>
    </source>
</evidence>
<accession>A0A2A9MBI4</accession>
<feature type="compositionally biased region" description="Basic and acidic residues" evidence="1">
    <location>
        <begin position="1430"/>
        <end position="1443"/>
    </location>
</feature>
<feature type="compositionally biased region" description="Basic and acidic residues" evidence="1">
    <location>
        <begin position="1719"/>
        <end position="1744"/>
    </location>
</feature>
<feature type="region of interest" description="Disordered" evidence="1">
    <location>
        <begin position="1166"/>
        <end position="1825"/>
    </location>
</feature>
<feature type="region of interest" description="Disordered" evidence="1">
    <location>
        <begin position="565"/>
        <end position="614"/>
    </location>
</feature>
<keyword evidence="2" id="KW-0732">Signal</keyword>
<feature type="compositionally biased region" description="Low complexity" evidence="1">
    <location>
        <begin position="1550"/>
        <end position="1560"/>
    </location>
</feature>
<feature type="compositionally biased region" description="Low complexity" evidence="1">
    <location>
        <begin position="1229"/>
        <end position="1249"/>
    </location>
</feature>
<dbReference type="VEuPathDB" id="ToxoDB:BESB_061260"/>
<gene>
    <name evidence="3" type="ORF">BESB_061260</name>
</gene>